<dbReference type="EMBL" id="KF669656">
    <property type="protein sequence ID" value="AGY47987.1"/>
    <property type="molecule type" value="Genomic_DNA"/>
</dbReference>
<protein>
    <submittedName>
        <fullName evidence="1">DNA helicase</fullName>
    </submittedName>
</protein>
<dbReference type="RefSeq" id="YP_009006512.1">
    <property type="nucleotide sequence ID" value="NC_023570.1"/>
</dbReference>
<dbReference type="SUPFAM" id="SSF52540">
    <property type="entry name" value="P-loop containing nucleoside triphosphate hydrolases"/>
    <property type="match status" value="1"/>
</dbReference>
<evidence type="ECO:0000313" key="2">
    <source>
        <dbReference type="Proteomes" id="UP000017654"/>
    </source>
</evidence>
<proteinExistence type="predicted"/>
<accession>U5PZF5</accession>
<evidence type="ECO:0000313" key="1">
    <source>
        <dbReference type="EMBL" id="AGY47987.1"/>
    </source>
</evidence>
<dbReference type="Proteomes" id="UP000017654">
    <property type="component" value="Segment"/>
</dbReference>
<sequence length="445" mass="50968">MEDIDLLRFSMNRKQFQTTFNMIDEDIFSYDVVSMLKWFKYYFKTYTDDANVNIEKLSTLMKLDKSTDKKTFEITRNILNLLKIPIEPTVRAALLETLETRRLAGELGILLKRFDNNEEIDFSFEILQRAQESYARRKIKHGGAWEDGDVWQMVQEDADNSGYLFDFLPRSFYMQIKGVNEGDNICIGAPTNKGKTSFLVNCAVSFAKQHKELYDKYLKVTQAEDWDEPEDFKPMVWRPVLYLVNEGTARKITPRVYQTALGVDRNKLFELGSAGKLESEYVKILGRRDAIRLVNVHGMTVSEITRVIEQHNPFLVITDMTGRIRANSGSGSNDVAQLEEVWENMRVQAAIQSFIHIGTIQISAEGFNNYYPPISAAQNSKTGVQTTWDLAIYIGAMLEPAEGQEGVRGISTPKSKMARAGCKDIIQQLTHFDPELNTWRLPNDE</sequence>
<dbReference type="KEGG" id="vg:18503453"/>
<name>U5PZF5_9CAUD</name>
<keyword evidence="1" id="KW-0347">Helicase</keyword>
<keyword evidence="1" id="KW-0378">Hydrolase</keyword>
<organism evidence="1 2">
    <name type="scientific">Acinetobacter phage Petty</name>
    <dbReference type="NCBI Taxonomy" id="1406779"/>
    <lineage>
        <taxon>Viruses</taxon>
        <taxon>Duplodnaviria</taxon>
        <taxon>Heunggongvirae</taxon>
        <taxon>Uroviricota</taxon>
        <taxon>Caudoviricetes</taxon>
        <taxon>Autographivirales</taxon>
        <taxon>Autoscriptoviridae</taxon>
        <taxon>Beijerinckvirinae</taxon>
        <taxon>Pettyvirus</taxon>
        <taxon>Pettyvirus petty</taxon>
    </lineage>
</organism>
<reference evidence="1 2" key="1">
    <citation type="journal article" date="2013" name="Genome Announc.">
        <title>Complete Genome of Acinetobacter baumannii Podophage Petty.</title>
        <authorList>
            <person name="Mumm I.P."/>
            <person name="Wood T.L."/>
            <person name="Chamakura K.R."/>
            <person name="Kuty Everett G.F."/>
        </authorList>
    </citation>
    <scope>NUCLEOTIDE SEQUENCE [LARGE SCALE GENOMIC DNA]</scope>
</reference>
<dbReference type="GO" id="GO:0004386">
    <property type="term" value="F:helicase activity"/>
    <property type="evidence" value="ECO:0007669"/>
    <property type="project" value="UniProtKB-KW"/>
</dbReference>
<dbReference type="InterPro" id="IPR027417">
    <property type="entry name" value="P-loop_NTPase"/>
</dbReference>
<keyword evidence="1" id="KW-0067">ATP-binding</keyword>
<dbReference type="Gene3D" id="3.40.50.300">
    <property type="entry name" value="P-loop containing nucleotide triphosphate hydrolases"/>
    <property type="match status" value="1"/>
</dbReference>
<keyword evidence="1" id="KW-0547">Nucleotide-binding</keyword>
<dbReference type="OrthoDB" id="8207at10239"/>
<gene>
    <name evidence="1" type="ORF">Petty_15</name>
</gene>
<keyword evidence="2" id="KW-1185">Reference proteome</keyword>
<dbReference type="GeneID" id="18503453"/>